<organism evidence="1 2">
    <name type="scientific">Clathrospora elynae</name>
    <dbReference type="NCBI Taxonomy" id="706981"/>
    <lineage>
        <taxon>Eukaryota</taxon>
        <taxon>Fungi</taxon>
        <taxon>Dikarya</taxon>
        <taxon>Ascomycota</taxon>
        <taxon>Pezizomycotina</taxon>
        <taxon>Dothideomycetes</taxon>
        <taxon>Pleosporomycetidae</taxon>
        <taxon>Pleosporales</taxon>
        <taxon>Diademaceae</taxon>
        <taxon>Clathrospora</taxon>
    </lineage>
</organism>
<keyword evidence="2" id="KW-1185">Reference proteome</keyword>
<evidence type="ECO:0000313" key="2">
    <source>
        <dbReference type="Proteomes" id="UP000800038"/>
    </source>
</evidence>
<accession>A0A6A5S8C5</accession>
<reference evidence="1" key="1">
    <citation type="journal article" date="2020" name="Stud. Mycol.">
        <title>101 Dothideomycetes genomes: a test case for predicting lifestyles and emergence of pathogens.</title>
        <authorList>
            <person name="Haridas S."/>
            <person name="Albert R."/>
            <person name="Binder M."/>
            <person name="Bloem J."/>
            <person name="Labutti K."/>
            <person name="Salamov A."/>
            <person name="Andreopoulos B."/>
            <person name="Baker S."/>
            <person name="Barry K."/>
            <person name="Bills G."/>
            <person name="Bluhm B."/>
            <person name="Cannon C."/>
            <person name="Castanera R."/>
            <person name="Culley D."/>
            <person name="Daum C."/>
            <person name="Ezra D."/>
            <person name="Gonzalez J."/>
            <person name="Henrissat B."/>
            <person name="Kuo A."/>
            <person name="Liang C."/>
            <person name="Lipzen A."/>
            <person name="Lutzoni F."/>
            <person name="Magnuson J."/>
            <person name="Mondo S."/>
            <person name="Nolan M."/>
            <person name="Ohm R."/>
            <person name="Pangilinan J."/>
            <person name="Park H.-J."/>
            <person name="Ramirez L."/>
            <person name="Alfaro M."/>
            <person name="Sun H."/>
            <person name="Tritt A."/>
            <person name="Yoshinaga Y."/>
            <person name="Zwiers L.-H."/>
            <person name="Turgeon B."/>
            <person name="Goodwin S."/>
            <person name="Spatafora J."/>
            <person name="Crous P."/>
            <person name="Grigoriev I."/>
        </authorList>
    </citation>
    <scope>NUCLEOTIDE SEQUENCE</scope>
    <source>
        <strain evidence="1">CBS 161.51</strain>
    </source>
</reference>
<name>A0A6A5S8C5_9PLEO</name>
<proteinExistence type="predicted"/>
<dbReference type="EMBL" id="ML976161">
    <property type="protein sequence ID" value="KAF1936931.1"/>
    <property type="molecule type" value="Genomic_DNA"/>
</dbReference>
<dbReference type="AlphaFoldDB" id="A0A6A5S8C5"/>
<dbReference type="Proteomes" id="UP000800038">
    <property type="component" value="Unassembled WGS sequence"/>
</dbReference>
<gene>
    <name evidence="1" type="ORF">EJ02DRAFT_459115</name>
</gene>
<evidence type="ECO:0000313" key="1">
    <source>
        <dbReference type="EMBL" id="KAF1936931.1"/>
    </source>
</evidence>
<sequence length="130" mass="14127">MKNIGQIKKTEGWDRAMMRFADVEGSGRADIIHLDRYTGAGEVLKNNKLEQNSGSAVSWTARGVLYSPIDRADTMHFTNQGGLGRADLLHVLPVSNTAYTYFNECGGGSGGDDGLICKCFAPIVFAHCNR</sequence>
<dbReference type="OrthoDB" id="3915838at2759"/>
<protein>
    <submittedName>
        <fullName evidence="1">Uncharacterized protein</fullName>
    </submittedName>
</protein>